<dbReference type="Proteomes" id="UP000095488">
    <property type="component" value="Unassembled WGS sequence"/>
</dbReference>
<name>A0ABM9UPM9_SARVE</name>
<feature type="domain" description="GH3 middle" evidence="1">
    <location>
        <begin position="345"/>
        <end position="417"/>
    </location>
</feature>
<evidence type="ECO:0000313" key="3">
    <source>
        <dbReference type="EMBL" id="CUN80901.1"/>
    </source>
</evidence>
<reference evidence="3 4" key="1">
    <citation type="submission" date="2015-09" db="EMBL/GenBank/DDBJ databases">
        <authorList>
            <consortium name="Pathogen Informatics"/>
        </authorList>
    </citation>
    <scope>NUCLEOTIDE SEQUENCE [LARGE SCALE GENOMIC DNA]</scope>
    <source>
        <strain evidence="3 4">2789STDY5834858</strain>
    </source>
</reference>
<evidence type="ECO:0000259" key="1">
    <source>
        <dbReference type="Pfam" id="PF23571"/>
    </source>
</evidence>
<feature type="domain" description="GH3 C-terminal" evidence="2">
    <location>
        <begin position="433"/>
        <end position="544"/>
    </location>
</feature>
<keyword evidence="4" id="KW-1185">Reference proteome</keyword>
<gene>
    <name evidence="3" type="ORF">ERS852473_01150</name>
</gene>
<dbReference type="Pfam" id="PF23571">
    <property type="entry name" value="GH3_M"/>
    <property type="match status" value="1"/>
</dbReference>
<evidence type="ECO:0000313" key="4">
    <source>
        <dbReference type="Proteomes" id="UP000095488"/>
    </source>
</evidence>
<protein>
    <submittedName>
        <fullName evidence="3">GH3 auxin-responsive promoter</fullName>
    </submittedName>
</protein>
<dbReference type="InterPro" id="IPR055377">
    <property type="entry name" value="GH3_M"/>
</dbReference>
<sequence length="558" mass="64548">MSIISKELLKLNLKAGLLIKIKFNKDTEKSYKVNGRVLLKILKLNCKSEIGIKYNFKDIKCIKDFKENFPITNYDFYENYIEKMVNGKENILFSGKIEYFGHTSGTTGKQKLIPTTKKSRLIASKYMGILLNRFAYDNFKNNWNYERGLAVSDIVTTTYTNGGIPICSATSGGMKGIKNIIRYFYTSPIEVMEIKDKDSANYLHLLFALKEKNLAYISAAFISNILDLFRILEDNYNDLVNDIKKGRINKKINLDEEIRKILNSYLEPNATRADELSIEFKKGFKGVVRNIWPNIMYIATVTGGNFSIYDDKVNYYTDNLPIYSPVYAATEGTIGINPYIKKIRYIIIPDTVFYEFIPFEEIDNDNPKTLLINELKVGEKYEIVITNYAGLYRYRLGDIVNVVSYYNDSPEIEFVCRKNQVLNMVSEKTNEQQLTTAIKNSMKKFNLMDYTTIPDNSITPGRYVFYCEFKEKLSKEEVNLLEKKLDKELRKSNLAYDRARNNKKLGEIKIIVLKNDTFKLVSEALFKKGVSKNQIKIPRVIINNKDILNILNECAIKF</sequence>
<proteinExistence type="predicted"/>
<accession>A0ABM9UPM9</accession>
<dbReference type="InterPro" id="IPR004993">
    <property type="entry name" value="GH3"/>
</dbReference>
<dbReference type="InterPro" id="IPR055378">
    <property type="entry name" value="GH3_C"/>
</dbReference>
<organism evidence="3 4">
    <name type="scientific">Sarcina ventriculi</name>
    <name type="common">Clostridium ventriculi</name>
    <dbReference type="NCBI Taxonomy" id="1267"/>
    <lineage>
        <taxon>Bacteria</taxon>
        <taxon>Bacillati</taxon>
        <taxon>Bacillota</taxon>
        <taxon>Clostridia</taxon>
        <taxon>Eubacteriales</taxon>
        <taxon>Clostridiaceae</taxon>
        <taxon>Sarcina</taxon>
    </lineage>
</organism>
<comment type="caution">
    <text evidence="3">The sequence shown here is derived from an EMBL/GenBank/DDBJ whole genome shotgun (WGS) entry which is preliminary data.</text>
</comment>
<dbReference type="RefSeq" id="WP_148524077.1">
    <property type="nucleotide sequence ID" value="NZ_CABIXL010000003.1"/>
</dbReference>
<evidence type="ECO:0000259" key="2">
    <source>
        <dbReference type="Pfam" id="PF23572"/>
    </source>
</evidence>
<dbReference type="EMBL" id="CYZR01000003">
    <property type="protein sequence ID" value="CUN80901.1"/>
    <property type="molecule type" value="Genomic_DNA"/>
</dbReference>
<dbReference type="PANTHER" id="PTHR31901">
    <property type="entry name" value="GH3 DOMAIN-CONTAINING PROTEIN"/>
    <property type="match status" value="1"/>
</dbReference>
<dbReference type="Pfam" id="PF23572">
    <property type="entry name" value="GH3_C"/>
    <property type="match status" value="1"/>
</dbReference>
<dbReference type="PANTHER" id="PTHR31901:SF9">
    <property type="entry name" value="GH3 DOMAIN-CONTAINING PROTEIN"/>
    <property type="match status" value="1"/>
</dbReference>
<dbReference type="Pfam" id="PF03321">
    <property type="entry name" value="GH3"/>
    <property type="match status" value="1"/>
</dbReference>